<organism evidence="2 3">
    <name type="scientific">Phialemonium thermophilum</name>
    <dbReference type="NCBI Taxonomy" id="223376"/>
    <lineage>
        <taxon>Eukaryota</taxon>
        <taxon>Fungi</taxon>
        <taxon>Dikarya</taxon>
        <taxon>Ascomycota</taxon>
        <taxon>Pezizomycotina</taxon>
        <taxon>Sordariomycetes</taxon>
        <taxon>Sordariomycetidae</taxon>
        <taxon>Cephalothecales</taxon>
        <taxon>Cephalothecaceae</taxon>
        <taxon>Phialemonium</taxon>
    </lineage>
</organism>
<proteinExistence type="predicted"/>
<reference evidence="2 3" key="1">
    <citation type="journal article" date="2024" name="Commun. Biol.">
        <title>Comparative genomic analysis of thermophilic fungi reveals convergent evolutionary adaptations and gene losses.</title>
        <authorList>
            <person name="Steindorff A.S."/>
            <person name="Aguilar-Pontes M.V."/>
            <person name="Robinson A.J."/>
            <person name="Andreopoulos B."/>
            <person name="LaButti K."/>
            <person name="Kuo A."/>
            <person name="Mondo S."/>
            <person name="Riley R."/>
            <person name="Otillar R."/>
            <person name="Haridas S."/>
            <person name="Lipzen A."/>
            <person name="Grimwood J."/>
            <person name="Schmutz J."/>
            <person name="Clum A."/>
            <person name="Reid I.D."/>
            <person name="Moisan M.C."/>
            <person name="Butler G."/>
            <person name="Nguyen T.T.M."/>
            <person name="Dewar K."/>
            <person name="Conant G."/>
            <person name="Drula E."/>
            <person name="Henrissat B."/>
            <person name="Hansel C."/>
            <person name="Singer S."/>
            <person name="Hutchinson M.I."/>
            <person name="de Vries R.P."/>
            <person name="Natvig D.O."/>
            <person name="Powell A.J."/>
            <person name="Tsang A."/>
            <person name="Grigoriev I.V."/>
        </authorList>
    </citation>
    <scope>NUCLEOTIDE SEQUENCE [LARGE SCALE GENOMIC DNA]</scope>
    <source>
        <strain evidence="2 3">ATCC 24622</strain>
    </source>
</reference>
<feature type="region of interest" description="Disordered" evidence="1">
    <location>
        <begin position="1"/>
        <end position="100"/>
    </location>
</feature>
<dbReference type="Proteomes" id="UP001586593">
    <property type="component" value="Unassembled WGS sequence"/>
</dbReference>
<sequence length="136" mass="15658">MRKGRVSRRGQPKGGGGLRRRRNKSRGEGTRRGKNRGARRGKTEGDPASRDWTGRVTSRGRGGRQLAEEGKQWPAREVWPCDDGRSQPQRRRKENPEHCPIQNERRVQSIWTEEWTEEAKVGNAFGFLLRGISRVR</sequence>
<feature type="compositionally biased region" description="Basic residues" evidence="1">
    <location>
        <begin position="1"/>
        <end position="11"/>
    </location>
</feature>
<accession>A0ABR3V055</accession>
<protein>
    <submittedName>
        <fullName evidence="2">Uncharacterized protein</fullName>
    </submittedName>
</protein>
<feature type="compositionally biased region" description="Basic and acidic residues" evidence="1">
    <location>
        <begin position="41"/>
        <end position="53"/>
    </location>
</feature>
<name>A0ABR3V055_9PEZI</name>
<keyword evidence="3" id="KW-1185">Reference proteome</keyword>
<evidence type="ECO:0000256" key="1">
    <source>
        <dbReference type="SAM" id="MobiDB-lite"/>
    </source>
</evidence>
<dbReference type="EMBL" id="JAZHXJ010003452">
    <property type="protein sequence ID" value="KAL1835154.1"/>
    <property type="molecule type" value="Genomic_DNA"/>
</dbReference>
<evidence type="ECO:0000313" key="2">
    <source>
        <dbReference type="EMBL" id="KAL1835154.1"/>
    </source>
</evidence>
<gene>
    <name evidence="2" type="ORF">VTK73DRAFT_6143</name>
</gene>
<evidence type="ECO:0000313" key="3">
    <source>
        <dbReference type="Proteomes" id="UP001586593"/>
    </source>
</evidence>
<comment type="caution">
    <text evidence="2">The sequence shown here is derived from an EMBL/GenBank/DDBJ whole genome shotgun (WGS) entry which is preliminary data.</text>
</comment>